<organism evidence="1">
    <name type="scientific">Fervidicoccus fontis</name>
    <dbReference type="NCBI Taxonomy" id="683846"/>
    <lineage>
        <taxon>Archaea</taxon>
        <taxon>Thermoproteota</taxon>
        <taxon>Thermoprotei</taxon>
        <taxon>Fervidicoccales</taxon>
        <taxon>Fervidicoccaceae</taxon>
        <taxon>Fervidicoccus</taxon>
    </lineage>
</organism>
<name>A0A7C1IFN9_9CREN</name>
<evidence type="ECO:0000313" key="1">
    <source>
        <dbReference type="EMBL" id="HDS10751.1"/>
    </source>
</evidence>
<dbReference type="InterPro" id="IPR003749">
    <property type="entry name" value="ThiS/MoaD-like"/>
</dbReference>
<reference evidence="1" key="1">
    <citation type="journal article" date="2020" name="mSystems">
        <title>Genome- and Community-Level Interaction Insights into Carbon Utilization and Element Cycling Functions of Hydrothermarchaeota in Hydrothermal Sediment.</title>
        <authorList>
            <person name="Zhou Z."/>
            <person name="Liu Y."/>
            <person name="Xu W."/>
            <person name="Pan J."/>
            <person name="Luo Z.H."/>
            <person name="Li M."/>
        </authorList>
    </citation>
    <scope>NUCLEOTIDE SEQUENCE [LARGE SCALE GENOMIC DNA]</scope>
    <source>
        <strain evidence="1">SpSt-123</strain>
    </source>
</reference>
<dbReference type="AlphaFoldDB" id="A0A7C1IFN9"/>
<gene>
    <name evidence="1" type="ORF">ENO04_03950</name>
</gene>
<dbReference type="EMBL" id="DSDY01000125">
    <property type="protein sequence ID" value="HDS10751.1"/>
    <property type="molecule type" value="Genomic_DNA"/>
</dbReference>
<protein>
    <submittedName>
        <fullName evidence="1">MoaD/ThiS family protein</fullName>
    </submittedName>
</protein>
<dbReference type="SUPFAM" id="SSF54285">
    <property type="entry name" value="MoaD/ThiS"/>
    <property type="match status" value="1"/>
</dbReference>
<sequence length="84" mass="9391">MPIVKYIANLKTRVGVDQEKIEARTLREVISKVSEKVPDLVDFDGKTTGLYVILVNDMDHRLLGEEYILGDNDVITILPVIHGG</sequence>
<comment type="caution">
    <text evidence="1">The sequence shown here is derived from an EMBL/GenBank/DDBJ whole genome shotgun (WGS) entry which is preliminary data.</text>
</comment>
<dbReference type="InterPro" id="IPR012675">
    <property type="entry name" value="Beta-grasp_dom_sf"/>
</dbReference>
<proteinExistence type="predicted"/>
<dbReference type="InterPro" id="IPR016155">
    <property type="entry name" value="Mopterin_synth/thiamin_S_b"/>
</dbReference>
<accession>A0A7C1IFN9</accession>
<dbReference type="CDD" id="cd17040">
    <property type="entry name" value="Ubl_MoaD_like"/>
    <property type="match status" value="1"/>
</dbReference>
<dbReference type="Pfam" id="PF02597">
    <property type="entry name" value="ThiS"/>
    <property type="match status" value="1"/>
</dbReference>
<dbReference type="Gene3D" id="3.10.20.30">
    <property type="match status" value="1"/>
</dbReference>